<gene>
    <name evidence="2" type="ORF">CYMTET_54094</name>
</gene>
<keyword evidence="3" id="KW-1185">Reference proteome</keyword>
<dbReference type="EMBL" id="LGRX02035232">
    <property type="protein sequence ID" value="KAK3235724.1"/>
    <property type="molecule type" value="Genomic_DNA"/>
</dbReference>
<protein>
    <submittedName>
        <fullName evidence="2">Uncharacterized protein</fullName>
    </submittedName>
</protein>
<feature type="compositionally biased region" description="Low complexity" evidence="1">
    <location>
        <begin position="192"/>
        <end position="207"/>
    </location>
</feature>
<reference evidence="2 3" key="1">
    <citation type="journal article" date="2015" name="Genome Biol. Evol.">
        <title>Comparative Genomics of a Bacterivorous Green Alga Reveals Evolutionary Causalities and Consequences of Phago-Mixotrophic Mode of Nutrition.</title>
        <authorList>
            <person name="Burns J.A."/>
            <person name="Paasch A."/>
            <person name="Narechania A."/>
            <person name="Kim E."/>
        </authorList>
    </citation>
    <scope>NUCLEOTIDE SEQUENCE [LARGE SCALE GENOMIC DNA]</scope>
    <source>
        <strain evidence="2 3">PLY_AMNH</strain>
    </source>
</reference>
<organism evidence="2 3">
    <name type="scientific">Cymbomonas tetramitiformis</name>
    <dbReference type="NCBI Taxonomy" id="36881"/>
    <lineage>
        <taxon>Eukaryota</taxon>
        <taxon>Viridiplantae</taxon>
        <taxon>Chlorophyta</taxon>
        <taxon>Pyramimonadophyceae</taxon>
        <taxon>Pyramimonadales</taxon>
        <taxon>Pyramimonadaceae</taxon>
        <taxon>Cymbomonas</taxon>
    </lineage>
</organism>
<proteinExistence type="predicted"/>
<dbReference type="AlphaFoldDB" id="A0AAE0BGU7"/>
<evidence type="ECO:0000313" key="3">
    <source>
        <dbReference type="Proteomes" id="UP001190700"/>
    </source>
</evidence>
<name>A0AAE0BGU7_9CHLO</name>
<dbReference type="Proteomes" id="UP001190700">
    <property type="component" value="Unassembled WGS sequence"/>
</dbReference>
<comment type="caution">
    <text evidence="2">The sequence shown here is derived from an EMBL/GenBank/DDBJ whole genome shotgun (WGS) entry which is preliminary data.</text>
</comment>
<accession>A0AAE0BGU7</accession>
<evidence type="ECO:0000313" key="2">
    <source>
        <dbReference type="EMBL" id="KAK3235724.1"/>
    </source>
</evidence>
<evidence type="ECO:0000256" key="1">
    <source>
        <dbReference type="SAM" id="MobiDB-lite"/>
    </source>
</evidence>
<sequence>MATTISDDGTQQNQTFTGQLMHRRRLSGKLVFYDLLLDAPLHTSTEAVAPETASAEPQTELLMDQTGDTPLEMELMLKADGLAGGCLPIQEVQRLRADLKLGDRVRVVGTREVNLSGGPAVLHCRQMKVLQRWAEMQPQTAFVPQPFKKHGSTSACTDAAPAGAIATVVPSTRQPTAGKEPSAPLEKRKVSARAGQSAADAREAAAGMDTEEAATREDAPGWTGRVCKFWINSQRCAMGELQPPVGLLFTSGCGLPCTCGRGCPICVGLASSAHGVGMYIRS</sequence>
<feature type="region of interest" description="Disordered" evidence="1">
    <location>
        <begin position="171"/>
        <end position="217"/>
    </location>
</feature>